<gene>
    <name evidence="5" type="ORF">DYB35_004348</name>
    <name evidence="6" type="ORF">DYB37_009339</name>
</gene>
<dbReference type="EMBL" id="QUTG01003812">
    <property type="protein sequence ID" value="RHY90206.1"/>
    <property type="molecule type" value="Genomic_DNA"/>
</dbReference>
<dbReference type="Pfam" id="PF00069">
    <property type="entry name" value="Pkinase"/>
    <property type="match status" value="1"/>
</dbReference>
<name>A0A3R7AAE9_APHAT</name>
<protein>
    <recommendedName>
        <fullName evidence="4">Protein kinase domain-containing protein</fullName>
    </recommendedName>
</protein>
<dbReference type="Proteomes" id="UP000285712">
    <property type="component" value="Unassembled WGS sequence"/>
</dbReference>
<dbReference type="PROSITE" id="PS50011">
    <property type="entry name" value="PROTEIN_KINASE_DOM"/>
    <property type="match status" value="1"/>
</dbReference>
<proteinExistence type="predicted"/>
<dbReference type="CDD" id="cd14008">
    <property type="entry name" value="STKc_LKB1_CaMKK"/>
    <property type="match status" value="1"/>
</dbReference>
<dbReference type="GO" id="GO:0004674">
    <property type="term" value="F:protein serine/threonine kinase activity"/>
    <property type="evidence" value="ECO:0007669"/>
    <property type="project" value="TreeGrafter"/>
</dbReference>
<dbReference type="PROSITE" id="PS00108">
    <property type="entry name" value="PROTEIN_KINASE_ST"/>
    <property type="match status" value="1"/>
</dbReference>
<comment type="caution">
    <text evidence="5">The sequence shown here is derived from an EMBL/GenBank/DDBJ whole genome shotgun (WGS) entry which is preliminary data.</text>
</comment>
<dbReference type="EMBL" id="QUTH01001868">
    <property type="protein sequence ID" value="RHZ28953.1"/>
    <property type="molecule type" value="Genomic_DNA"/>
</dbReference>
<evidence type="ECO:0000259" key="4">
    <source>
        <dbReference type="PROSITE" id="PS50011"/>
    </source>
</evidence>
<dbReference type="InterPro" id="IPR000719">
    <property type="entry name" value="Prot_kinase_dom"/>
</dbReference>
<dbReference type="InterPro" id="IPR008271">
    <property type="entry name" value="Ser/Thr_kinase_AS"/>
</dbReference>
<dbReference type="GO" id="GO:0005737">
    <property type="term" value="C:cytoplasm"/>
    <property type="evidence" value="ECO:0007669"/>
    <property type="project" value="TreeGrafter"/>
</dbReference>
<evidence type="ECO:0000256" key="1">
    <source>
        <dbReference type="ARBA" id="ARBA00022741"/>
    </source>
</evidence>
<feature type="domain" description="Protein kinase" evidence="4">
    <location>
        <begin position="74"/>
        <end position="397"/>
    </location>
</feature>
<dbReference type="SMART" id="SM00220">
    <property type="entry name" value="S_TKc"/>
    <property type="match status" value="1"/>
</dbReference>
<dbReference type="PANTHER" id="PTHR24346">
    <property type="entry name" value="MAP/MICROTUBULE AFFINITY-REGULATING KINASE"/>
    <property type="match status" value="1"/>
</dbReference>
<reference evidence="7 8" key="1">
    <citation type="submission" date="2018-08" db="EMBL/GenBank/DDBJ databases">
        <title>Aphanomyces genome sequencing and annotation.</title>
        <authorList>
            <person name="Minardi D."/>
            <person name="Oidtmann B."/>
            <person name="Van Der Giezen M."/>
            <person name="Studholme D.J."/>
        </authorList>
    </citation>
    <scope>NUCLEOTIDE SEQUENCE [LARGE SCALE GENOMIC DNA]</scope>
    <source>
        <strain evidence="6 7">Da</strain>
        <strain evidence="5 8">Sv</strain>
    </source>
</reference>
<dbReference type="PANTHER" id="PTHR24346:SF77">
    <property type="entry name" value="SERINE THREONINE PROTEIN KINASE"/>
    <property type="match status" value="1"/>
</dbReference>
<dbReference type="GO" id="GO:0035556">
    <property type="term" value="P:intracellular signal transduction"/>
    <property type="evidence" value="ECO:0007669"/>
    <property type="project" value="TreeGrafter"/>
</dbReference>
<dbReference type="SUPFAM" id="SSF56112">
    <property type="entry name" value="Protein kinase-like (PK-like)"/>
    <property type="match status" value="1"/>
</dbReference>
<dbReference type="AlphaFoldDB" id="A0A3R7AAE9"/>
<dbReference type="GO" id="GO:0005524">
    <property type="term" value="F:ATP binding"/>
    <property type="evidence" value="ECO:0007669"/>
    <property type="project" value="UniProtKB-KW"/>
</dbReference>
<evidence type="ECO:0000256" key="3">
    <source>
        <dbReference type="SAM" id="MobiDB-lite"/>
    </source>
</evidence>
<feature type="region of interest" description="Disordered" evidence="3">
    <location>
        <begin position="450"/>
        <end position="483"/>
    </location>
</feature>
<accession>A0A3R7AAE9</accession>
<organism evidence="5 8">
    <name type="scientific">Aphanomyces astaci</name>
    <name type="common">Crayfish plague agent</name>
    <dbReference type="NCBI Taxonomy" id="112090"/>
    <lineage>
        <taxon>Eukaryota</taxon>
        <taxon>Sar</taxon>
        <taxon>Stramenopiles</taxon>
        <taxon>Oomycota</taxon>
        <taxon>Saprolegniomycetes</taxon>
        <taxon>Saprolegniales</taxon>
        <taxon>Verrucalvaceae</taxon>
        <taxon>Aphanomyces</taxon>
    </lineage>
</organism>
<dbReference type="Proteomes" id="UP000285430">
    <property type="component" value="Unassembled WGS sequence"/>
</dbReference>
<evidence type="ECO:0000313" key="8">
    <source>
        <dbReference type="Proteomes" id="UP000285712"/>
    </source>
</evidence>
<evidence type="ECO:0000313" key="5">
    <source>
        <dbReference type="EMBL" id="RHY90206.1"/>
    </source>
</evidence>
<sequence length="483" mass="53032">MVLGKLFSGLFKKKESLSEPAAPIPAPRVIAVATPASSLPPRPSASNNAVANAGEFDDADLSPQQQGLGFSGEYEFIKELGKGATAVVKLCRRLHSQDSDNQTDDEYENLVALKEFKTSLLKKIKEFKREGRRMVRIVSTALDKVQVEIAIMKKLSHPNLVSLDAVLDDGSELLVLVLEYAPFGQVMVWDGDEQTYRPMLDPKILRHFPAGPAHPVQYAPNGFPEHLARMFFRELVDGLEYLHTNSICHRDLKPENILVGKHGVVKIADFGVAHFFDESAAAIPSPPAANNNSPPSKGFVTNSAGTYAYMPPESLAPYSAFVADIWALGVTLYALLFGKLPYFAPDVTDLFDMIQSPQPVDVPESASVELLELLRGLLEKDPTKRMTFAEIRHHPWVVTGLAIDAVAAFQTRCHDAVEITEHDVEHALTKISSVSTITTMKVRGKKWAMKARQKTLDRNASSVSAKSEDDDVSPTPHDNIQAA</sequence>
<keyword evidence="1" id="KW-0547">Nucleotide-binding</keyword>
<dbReference type="VEuPathDB" id="FungiDB:H257_10303"/>
<evidence type="ECO:0000313" key="7">
    <source>
        <dbReference type="Proteomes" id="UP000285430"/>
    </source>
</evidence>
<keyword evidence="2" id="KW-0067">ATP-binding</keyword>
<evidence type="ECO:0000256" key="2">
    <source>
        <dbReference type="ARBA" id="ARBA00022840"/>
    </source>
</evidence>
<evidence type="ECO:0000313" key="6">
    <source>
        <dbReference type="EMBL" id="RHZ28953.1"/>
    </source>
</evidence>
<dbReference type="InterPro" id="IPR011009">
    <property type="entry name" value="Kinase-like_dom_sf"/>
</dbReference>
<dbReference type="Gene3D" id="1.10.510.10">
    <property type="entry name" value="Transferase(Phosphotransferase) domain 1"/>
    <property type="match status" value="1"/>
</dbReference>